<feature type="transmembrane region" description="Helical" evidence="9">
    <location>
        <begin position="12"/>
        <end position="35"/>
    </location>
</feature>
<sequence length="169" mass="18396">MKKIIDSCTRGLSFLIVAMLAAMVVLVFGNVVLRYGFNSGILISEEMSRWLFIWITFLGSIIAMRENTHLGSNFVVRRLPPAGRRISLFIGRLAMLYICWLVFSGALSQTLINVSVGAPITGISMGLFYASGMVFSVAGALVLVGDLYRLATGSMATVDRYIDDAGEQA</sequence>
<keyword evidence="7 9" id="KW-0472">Membrane</keyword>
<evidence type="ECO:0000313" key="11">
    <source>
        <dbReference type="EMBL" id="MBB6085365.1"/>
    </source>
</evidence>
<feature type="domain" description="Tripartite ATP-independent periplasmic transporters DctQ component" evidence="10">
    <location>
        <begin position="23"/>
        <end position="152"/>
    </location>
</feature>
<keyword evidence="4 9" id="KW-0997">Cell inner membrane</keyword>
<keyword evidence="2 9" id="KW-0813">Transport</keyword>
<evidence type="ECO:0000259" key="10">
    <source>
        <dbReference type="Pfam" id="PF04290"/>
    </source>
</evidence>
<dbReference type="AlphaFoldDB" id="A0A7W9TR70"/>
<evidence type="ECO:0000256" key="7">
    <source>
        <dbReference type="ARBA" id="ARBA00023136"/>
    </source>
</evidence>
<evidence type="ECO:0000256" key="9">
    <source>
        <dbReference type="RuleBase" id="RU369079"/>
    </source>
</evidence>
<comment type="function">
    <text evidence="9">Part of the tripartite ATP-independent periplasmic (TRAP) transport system.</text>
</comment>
<dbReference type="Pfam" id="PF04290">
    <property type="entry name" value="DctQ"/>
    <property type="match status" value="1"/>
</dbReference>
<gene>
    <name evidence="11" type="ORF">HNR28_003422</name>
</gene>
<keyword evidence="6 9" id="KW-1133">Transmembrane helix</keyword>
<evidence type="ECO:0000256" key="3">
    <source>
        <dbReference type="ARBA" id="ARBA00022475"/>
    </source>
</evidence>
<evidence type="ECO:0000313" key="12">
    <source>
        <dbReference type="Proteomes" id="UP000541136"/>
    </source>
</evidence>
<evidence type="ECO:0000256" key="1">
    <source>
        <dbReference type="ARBA" id="ARBA00004429"/>
    </source>
</evidence>
<evidence type="ECO:0000256" key="4">
    <source>
        <dbReference type="ARBA" id="ARBA00022519"/>
    </source>
</evidence>
<comment type="subunit">
    <text evidence="9">The complex comprises the extracytoplasmic solute receptor protein and the two transmembrane proteins.</text>
</comment>
<comment type="similarity">
    <text evidence="8 9">Belongs to the TRAP transporter small permease family.</text>
</comment>
<dbReference type="EMBL" id="JACHIB010000024">
    <property type="protein sequence ID" value="MBB6085365.1"/>
    <property type="molecule type" value="Genomic_DNA"/>
</dbReference>
<evidence type="ECO:0000256" key="8">
    <source>
        <dbReference type="ARBA" id="ARBA00038436"/>
    </source>
</evidence>
<comment type="caution">
    <text evidence="11">The sequence shown here is derived from an EMBL/GenBank/DDBJ whole genome shotgun (WGS) entry which is preliminary data.</text>
</comment>
<dbReference type="InterPro" id="IPR055348">
    <property type="entry name" value="DctQ"/>
</dbReference>
<dbReference type="InterPro" id="IPR007387">
    <property type="entry name" value="TRAP_DctQ"/>
</dbReference>
<dbReference type="RefSeq" id="WP_151023853.1">
    <property type="nucleotide sequence ID" value="NZ_JACHIB010000024.1"/>
</dbReference>
<proteinExistence type="inferred from homology"/>
<evidence type="ECO:0000256" key="6">
    <source>
        <dbReference type="ARBA" id="ARBA00022989"/>
    </source>
</evidence>
<name>A0A7W9TR70_CASDE</name>
<evidence type="ECO:0000256" key="2">
    <source>
        <dbReference type="ARBA" id="ARBA00022448"/>
    </source>
</evidence>
<evidence type="ECO:0000256" key="5">
    <source>
        <dbReference type="ARBA" id="ARBA00022692"/>
    </source>
</evidence>
<organism evidence="11 12">
    <name type="scientific">Castellaniella defragrans</name>
    <name type="common">Alcaligenes defragrans</name>
    <dbReference type="NCBI Taxonomy" id="75697"/>
    <lineage>
        <taxon>Bacteria</taxon>
        <taxon>Pseudomonadati</taxon>
        <taxon>Pseudomonadota</taxon>
        <taxon>Betaproteobacteria</taxon>
        <taxon>Burkholderiales</taxon>
        <taxon>Alcaligenaceae</taxon>
        <taxon>Castellaniella</taxon>
    </lineage>
</organism>
<dbReference type="GO" id="GO:0005886">
    <property type="term" value="C:plasma membrane"/>
    <property type="evidence" value="ECO:0007669"/>
    <property type="project" value="UniProtKB-SubCell"/>
</dbReference>
<dbReference type="Proteomes" id="UP000541136">
    <property type="component" value="Unassembled WGS sequence"/>
</dbReference>
<dbReference type="PANTHER" id="PTHR35011">
    <property type="entry name" value="2,3-DIKETO-L-GULONATE TRAP TRANSPORTER SMALL PERMEASE PROTEIN YIAM"/>
    <property type="match status" value="1"/>
</dbReference>
<keyword evidence="5 9" id="KW-0812">Transmembrane</keyword>
<keyword evidence="3" id="KW-1003">Cell membrane</keyword>
<dbReference type="GO" id="GO:0015740">
    <property type="term" value="P:C4-dicarboxylate transport"/>
    <property type="evidence" value="ECO:0007669"/>
    <property type="project" value="TreeGrafter"/>
</dbReference>
<comment type="subcellular location">
    <subcellularLocation>
        <location evidence="1 9">Cell inner membrane</location>
        <topology evidence="1 9">Multi-pass membrane protein</topology>
    </subcellularLocation>
</comment>
<protein>
    <recommendedName>
        <fullName evidence="9">TRAP transporter small permease protein</fullName>
    </recommendedName>
</protein>
<dbReference type="GO" id="GO:0022857">
    <property type="term" value="F:transmembrane transporter activity"/>
    <property type="evidence" value="ECO:0007669"/>
    <property type="project" value="UniProtKB-UniRule"/>
</dbReference>
<accession>A0A7W9TR70</accession>
<reference evidence="11 12" key="1">
    <citation type="submission" date="2020-08" db="EMBL/GenBank/DDBJ databases">
        <title>Genomic Encyclopedia of Type Strains, Phase IV (KMG-IV): sequencing the most valuable type-strain genomes for metagenomic binning, comparative biology and taxonomic classification.</title>
        <authorList>
            <person name="Goeker M."/>
        </authorList>
    </citation>
    <scope>NUCLEOTIDE SEQUENCE [LARGE SCALE GENOMIC DNA]</scope>
    <source>
        <strain evidence="11 12">DSM 12141</strain>
    </source>
</reference>
<dbReference type="PANTHER" id="PTHR35011:SF2">
    <property type="entry name" value="2,3-DIKETO-L-GULONATE TRAP TRANSPORTER SMALL PERMEASE PROTEIN YIAM"/>
    <property type="match status" value="1"/>
</dbReference>
<feature type="transmembrane region" description="Helical" evidence="9">
    <location>
        <begin position="86"/>
        <end position="107"/>
    </location>
</feature>
<feature type="transmembrane region" description="Helical" evidence="9">
    <location>
        <begin position="127"/>
        <end position="148"/>
    </location>
</feature>
<feature type="transmembrane region" description="Helical" evidence="9">
    <location>
        <begin position="47"/>
        <end position="65"/>
    </location>
</feature>